<proteinExistence type="predicted"/>
<accession>K9W2X2</accession>
<evidence type="ECO:0000313" key="4">
    <source>
        <dbReference type="Proteomes" id="UP000010472"/>
    </source>
</evidence>
<protein>
    <submittedName>
        <fullName evidence="3">N-acetylmuramoyl-L-alanine amidase</fullName>
    </submittedName>
</protein>
<dbReference type="OrthoDB" id="9806267at2"/>
<dbReference type="RefSeq" id="WP_015204255.1">
    <property type="nucleotide sequence ID" value="NC_019753.1"/>
</dbReference>
<dbReference type="STRING" id="1173022.Cri9333_3318"/>
<dbReference type="AlphaFoldDB" id="K9W2X2"/>
<dbReference type="InterPro" id="IPR050695">
    <property type="entry name" value="N-acetylmuramoyl_amidase_3"/>
</dbReference>
<dbReference type="InterPro" id="IPR021731">
    <property type="entry name" value="AMIN_dom"/>
</dbReference>
<dbReference type="KEGG" id="cep:Cri9333_3318"/>
<name>K9W2X2_9CYAN</name>
<reference evidence="3 4" key="1">
    <citation type="submission" date="2012-06" db="EMBL/GenBank/DDBJ databases">
        <title>Finished chromosome of genome of Crinalium epipsammum PCC 9333.</title>
        <authorList>
            <consortium name="US DOE Joint Genome Institute"/>
            <person name="Gugger M."/>
            <person name="Coursin T."/>
            <person name="Rippka R."/>
            <person name="Tandeau De Marsac N."/>
            <person name="Huntemann M."/>
            <person name="Wei C.-L."/>
            <person name="Han J."/>
            <person name="Detter J.C."/>
            <person name="Han C."/>
            <person name="Tapia R."/>
            <person name="Davenport K."/>
            <person name="Daligault H."/>
            <person name="Erkkila T."/>
            <person name="Gu W."/>
            <person name="Munk A.C.C."/>
            <person name="Teshima H."/>
            <person name="Xu Y."/>
            <person name="Chain P."/>
            <person name="Chen A."/>
            <person name="Krypides N."/>
            <person name="Mavromatis K."/>
            <person name="Markowitz V."/>
            <person name="Szeto E."/>
            <person name="Ivanova N."/>
            <person name="Mikhailova N."/>
            <person name="Ovchinnikova G."/>
            <person name="Pagani I."/>
            <person name="Pati A."/>
            <person name="Goodwin L."/>
            <person name="Peters L."/>
            <person name="Pitluck S."/>
            <person name="Woyke T."/>
            <person name="Kerfeld C."/>
        </authorList>
    </citation>
    <scope>NUCLEOTIDE SEQUENCE [LARGE SCALE GENOMIC DNA]</scope>
    <source>
        <strain evidence="3 4">PCC 9333</strain>
    </source>
</reference>
<dbReference type="GO" id="GO:0008745">
    <property type="term" value="F:N-acetylmuramoyl-L-alanine amidase activity"/>
    <property type="evidence" value="ECO:0007669"/>
    <property type="project" value="TreeGrafter"/>
</dbReference>
<dbReference type="HOGENOM" id="CLU_1552733_0_0_3"/>
<keyword evidence="1" id="KW-0378">Hydrolase</keyword>
<sequence>MRHYWLLPSFLSIFLFSLPAEAGRIVRWDFNTNQNRLSFTTDSGVQPRAILISNPTRLIIDLPNTSLGRATVKQPLSGTMNFLRVGQLDDRTTRLVIELKPGYTLDPQQVIFRGASPINWSVQLPRPQRIEELPNFIPPPQSTPRLNQSNQTMPKTLAQLLEMPIPKFSNKS</sequence>
<evidence type="ECO:0000256" key="1">
    <source>
        <dbReference type="ARBA" id="ARBA00022801"/>
    </source>
</evidence>
<dbReference type="eggNOG" id="COG0860">
    <property type="taxonomic scope" value="Bacteria"/>
</dbReference>
<dbReference type="Pfam" id="PF11741">
    <property type="entry name" value="AMIN"/>
    <property type="match status" value="1"/>
</dbReference>
<dbReference type="PATRIC" id="fig|1173022.3.peg.3587"/>
<dbReference type="EMBL" id="CP003620">
    <property type="protein sequence ID" value="AFZ14149.1"/>
    <property type="molecule type" value="Genomic_DNA"/>
</dbReference>
<dbReference type="GO" id="GO:0030288">
    <property type="term" value="C:outer membrane-bounded periplasmic space"/>
    <property type="evidence" value="ECO:0007669"/>
    <property type="project" value="TreeGrafter"/>
</dbReference>
<organism evidence="3 4">
    <name type="scientific">Crinalium epipsammum PCC 9333</name>
    <dbReference type="NCBI Taxonomy" id="1173022"/>
    <lineage>
        <taxon>Bacteria</taxon>
        <taxon>Bacillati</taxon>
        <taxon>Cyanobacteriota</taxon>
        <taxon>Cyanophyceae</taxon>
        <taxon>Gomontiellales</taxon>
        <taxon>Gomontiellaceae</taxon>
        <taxon>Crinalium</taxon>
    </lineage>
</organism>
<gene>
    <name evidence="3" type="ORF">Cri9333_3318</name>
</gene>
<dbReference type="Proteomes" id="UP000010472">
    <property type="component" value="Chromosome"/>
</dbReference>
<evidence type="ECO:0000259" key="2">
    <source>
        <dbReference type="Pfam" id="PF11741"/>
    </source>
</evidence>
<dbReference type="PANTHER" id="PTHR30404">
    <property type="entry name" value="N-ACETYLMURAMOYL-L-ALANINE AMIDASE"/>
    <property type="match status" value="1"/>
</dbReference>
<dbReference type="PANTHER" id="PTHR30404:SF0">
    <property type="entry name" value="N-ACETYLMURAMOYL-L-ALANINE AMIDASE AMIC"/>
    <property type="match status" value="1"/>
</dbReference>
<keyword evidence="4" id="KW-1185">Reference proteome</keyword>
<evidence type="ECO:0000313" key="3">
    <source>
        <dbReference type="EMBL" id="AFZ14149.1"/>
    </source>
</evidence>
<dbReference type="Gene3D" id="2.60.40.3500">
    <property type="match status" value="1"/>
</dbReference>
<feature type="domain" description="AMIN" evidence="2">
    <location>
        <begin position="28"/>
        <end position="110"/>
    </location>
</feature>